<comment type="caution">
    <text evidence="1">The sequence shown here is derived from an EMBL/GenBank/DDBJ whole genome shotgun (WGS) entry which is preliminary data.</text>
</comment>
<protein>
    <submittedName>
        <fullName evidence="1">Uncharacterized protein</fullName>
    </submittedName>
</protein>
<organism evidence="1 2">
    <name type="scientific">Streptococcus parauberis</name>
    <dbReference type="NCBI Taxonomy" id="1348"/>
    <lineage>
        <taxon>Bacteria</taxon>
        <taxon>Bacillati</taxon>
        <taxon>Bacillota</taxon>
        <taxon>Bacilli</taxon>
        <taxon>Lactobacillales</taxon>
        <taxon>Streptococcaceae</taxon>
        <taxon>Streptococcus</taxon>
    </lineage>
</organism>
<reference evidence="1" key="1">
    <citation type="submission" date="2023-03" db="EMBL/GenBank/DDBJ databases">
        <authorList>
            <person name="Shen W."/>
            <person name="Cai J."/>
        </authorList>
    </citation>
    <scope>NUCLEOTIDE SEQUENCE</scope>
    <source>
        <strain evidence="1">P82-2</strain>
    </source>
</reference>
<evidence type="ECO:0000313" key="2">
    <source>
        <dbReference type="Proteomes" id="UP001180515"/>
    </source>
</evidence>
<evidence type="ECO:0000313" key="1">
    <source>
        <dbReference type="EMBL" id="MDT2731017.1"/>
    </source>
</evidence>
<dbReference type="Proteomes" id="UP001180515">
    <property type="component" value="Unassembled WGS sequence"/>
</dbReference>
<dbReference type="AlphaFoldDB" id="A0AAE4HX28"/>
<dbReference type="EMBL" id="JARQAG010000002">
    <property type="protein sequence ID" value="MDT2731017.1"/>
    <property type="molecule type" value="Genomic_DNA"/>
</dbReference>
<dbReference type="RefSeq" id="WP_071519115.1">
    <property type="nucleotide sequence ID" value="NZ_JARQAG010000002.1"/>
</dbReference>
<sequence length="78" mass="9035">MNLEQLEKRRDELIQDSILMDDIIKEKEEKLWEAKVRCIAASELTRSARESALRSAGVVSSFYGNEKGEVNNDYENDR</sequence>
<accession>A0AAE4HX28</accession>
<name>A0AAE4HX28_9STRE</name>
<gene>
    <name evidence="1" type="ORF">P7G31_01955</name>
</gene>
<proteinExistence type="predicted"/>